<accession>A0ABD1PNS0</accession>
<gene>
    <name evidence="1" type="ORF">Adt_41412</name>
</gene>
<dbReference type="AlphaFoldDB" id="A0ABD1PNS0"/>
<name>A0ABD1PNS0_9LAMI</name>
<organism evidence="1 2">
    <name type="scientific">Abeliophyllum distichum</name>
    <dbReference type="NCBI Taxonomy" id="126358"/>
    <lineage>
        <taxon>Eukaryota</taxon>
        <taxon>Viridiplantae</taxon>
        <taxon>Streptophyta</taxon>
        <taxon>Embryophyta</taxon>
        <taxon>Tracheophyta</taxon>
        <taxon>Spermatophyta</taxon>
        <taxon>Magnoliopsida</taxon>
        <taxon>eudicotyledons</taxon>
        <taxon>Gunneridae</taxon>
        <taxon>Pentapetalae</taxon>
        <taxon>asterids</taxon>
        <taxon>lamiids</taxon>
        <taxon>Lamiales</taxon>
        <taxon>Oleaceae</taxon>
        <taxon>Forsythieae</taxon>
        <taxon>Abeliophyllum</taxon>
    </lineage>
</organism>
<dbReference type="EMBL" id="JBFOLK010000013">
    <property type="protein sequence ID" value="KAL2465561.1"/>
    <property type="molecule type" value="Genomic_DNA"/>
</dbReference>
<comment type="caution">
    <text evidence="1">The sequence shown here is derived from an EMBL/GenBank/DDBJ whole genome shotgun (WGS) entry which is preliminary data.</text>
</comment>
<reference evidence="2" key="1">
    <citation type="submission" date="2024-07" db="EMBL/GenBank/DDBJ databases">
        <title>Two chromosome-level genome assemblies of Korean endemic species Abeliophyllum distichum and Forsythia ovata (Oleaceae).</title>
        <authorList>
            <person name="Jang H."/>
        </authorList>
    </citation>
    <scope>NUCLEOTIDE SEQUENCE [LARGE SCALE GENOMIC DNA]</scope>
</reference>
<protein>
    <submittedName>
        <fullName evidence="1">Uncharacterized protein</fullName>
    </submittedName>
</protein>
<keyword evidence="2" id="KW-1185">Reference proteome</keyword>
<evidence type="ECO:0000313" key="2">
    <source>
        <dbReference type="Proteomes" id="UP001604336"/>
    </source>
</evidence>
<evidence type="ECO:0000313" key="1">
    <source>
        <dbReference type="EMBL" id="KAL2465561.1"/>
    </source>
</evidence>
<dbReference type="Proteomes" id="UP001604336">
    <property type="component" value="Unassembled WGS sequence"/>
</dbReference>
<sequence length="102" mass="11333">MASTSCCSSFSALSSCSSPFVPLFSYKVSCIGVENQNAWALEFIIVDLSIKGTVELSIAQFSIGIRSHKPEIRVEKRRLPVFHKLTKRHGLVAAFRIILKMC</sequence>
<proteinExistence type="predicted"/>